<evidence type="ECO:0000256" key="8">
    <source>
        <dbReference type="PIRSR" id="PIRSR000178-1"/>
    </source>
</evidence>
<dbReference type="GO" id="GO:0006099">
    <property type="term" value="P:tricarboxylic acid cycle"/>
    <property type="evidence" value="ECO:0007669"/>
    <property type="project" value="InterPro"/>
</dbReference>
<keyword evidence="6 8" id="KW-0408">Iron</keyword>
<dbReference type="InterPro" id="IPR014314">
    <property type="entry name" value="Succ_DH_cytb556"/>
</dbReference>
<evidence type="ECO:0000313" key="10">
    <source>
        <dbReference type="EMBL" id="PVD27733.1"/>
    </source>
</evidence>
<dbReference type="InterPro" id="IPR018495">
    <property type="entry name" value="Succ_DH_cyt_bsu_CS"/>
</dbReference>
<dbReference type="PROSITE" id="PS01001">
    <property type="entry name" value="SDH_CYT_2"/>
    <property type="match status" value="1"/>
</dbReference>
<dbReference type="CDD" id="cd03499">
    <property type="entry name" value="SQR_TypeC_SdhC"/>
    <property type="match status" value="1"/>
</dbReference>
<dbReference type="Proteomes" id="UP000245119">
    <property type="component" value="Linkage Group LG7"/>
</dbReference>
<keyword evidence="5 9" id="KW-1133">Transmembrane helix</keyword>
<dbReference type="GO" id="GO:0005739">
    <property type="term" value="C:mitochondrion"/>
    <property type="evidence" value="ECO:0007669"/>
    <property type="project" value="GOC"/>
</dbReference>
<dbReference type="STRING" id="400727.A0A2T7P2X3"/>
<dbReference type="InterPro" id="IPR000701">
    <property type="entry name" value="SuccDH_FuR_B_TM-su"/>
</dbReference>
<dbReference type="PANTHER" id="PTHR10978">
    <property type="entry name" value="SUCCINATE DEHYDROGENASE CYTOCHROME B560 SUBUNIT"/>
    <property type="match status" value="1"/>
</dbReference>
<dbReference type="EMBL" id="PZQS01000007">
    <property type="protein sequence ID" value="PVD27733.1"/>
    <property type="molecule type" value="Genomic_DNA"/>
</dbReference>
<dbReference type="Pfam" id="PF01127">
    <property type="entry name" value="Sdh_cyt"/>
    <property type="match status" value="1"/>
</dbReference>
<dbReference type="PANTHER" id="PTHR10978:SF5">
    <property type="entry name" value="SUCCINATE DEHYDROGENASE CYTOCHROME B560 SUBUNIT, MITOCHONDRIAL"/>
    <property type="match status" value="1"/>
</dbReference>
<dbReference type="GO" id="GO:0016020">
    <property type="term" value="C:membrane"/>
    <property type="evidence" value="ECO:0007669"/>
    <property type="project" value="UniProtKB-SubCell"/>
</dbReference>
<name>A0A2T7P2X3_POMCA</name>
<protein>
    <submittedName>
        <fullName evidence="10">Uncharacterized protein</fullName>
    </submittedName>
</protein>
<proteinExistence type="predicted"/>
<keyword evidence="7 9" id="KW-0472">Membrane</keyword>
<accession>A0A2T7P2X3</accession>
<evidence type="ECO:0000256" key="2">
    <source>
        <dbReference type="ARBA" id="ARBA00022617"/>
    </source>
</evidence>
<evidence type="ECO:0000256" key="4">
    <source>
        <dbReference type="ARBA" id="ARBA00022723"/>
    </source>
</evidence>
<dbReference type="NCBIfam" id="TIGR02970">
    <property type="entry name" value="succ_dehyd_cytB"/>
    <property type="match status" value="1"/>
</dbReference>
<dbReference type="OrthoDB" id="588261at2759"/>
<feature type="transmembrane region" description="Helical" evidence="9">
    <location>
        <begin position="12"/>
        <end position="30"/>
    </location>
</feature>
<dbReference type="PIRSF" id="PIRSF000178">
    <property type="entry name" value="SDH_cyt_b560"/>
    <property type="match status" value="1"/>
</dbReference>
<comment type="subcellular location">
    <subcellularLocation>
        <location evidence="1">Membrane</location>
        <topology evidence="1">Multi-pass membrane protein</topology>
    </subcellularLocation>
</comment>
<keyword evidence="2 8" id="KW-0349">Heme</keyword>
<dbReference type="SUPFAM" id="SSF81343">
    <property type="entry name" value="Fumarate reductase respiratory complex transmembrane subunits"/>
    <property type="match status" value="1"/>
</dbReference>
<keyword evidence="11" id="KW-1185">Reference proteome</keyword>
<dbReference type="AlphaFoldDB" id="A0A2T7P2X3"/>
<organism evidence="10 11">
    <name type="scientific">Pomacea canaliculata</name>
    <name type="common">Golden apple snail</name>
    <dbReference type="NCBI Taxonomy" id="400727"/>
    <lineage>
        <taxon>Eukaryota</taxon>
        <taxon>Metazoa</taxon>
        <taxon>Spiralia</taxon>
        <taxon>Lophotrochozoa</taxon>
        <taxon>Mollusca</taxon>
        <taxon>Gastropoda</taxon>
        <taxon>Caenogastropoda</taxon>
        <taxon>Architaenioglossa</taxon>
        <taxon>Ampullarioidea</taxon>
        <taxon>Ampullariidae</taxon>
        <taxon>Pomacea</taxon>
    </lineage>
</organism>
<gene>
    <name evidence="10" type="ORF">C0Q70_12905</name>
</gene>
<evidence type="ECO:0000256" key="7">
    <source>
        <dbReference type="ARBA" id="ARBA00023136"/>
    </source>
</evidence>
<feature type="transmembrane region" description="Helical" evidence="9">
    <location>
        <begin position="84"/>
        <end position="104"/>
    </location>
</feature>
<evidence type="ECO:0000256" key="6">
    <source>
        <dbReference type="ARBA" id="ARBA00023004"/>
    </source>
</evidence>
<dbReference type="GO" id="GO:0006121">
    <property type="term" value="P:mitochondrial electron transport, succinate to ubiquinone"/>
    <property type="evidence" value="ECO:0007669"/>
    <property type="project" value="TreeGrafter"/>
</dbReference>
<feature type="binding site" description="axial binding residue" evidence="8">
    <location>
        <position position="63"/>
    </location>
    <ligand>
        <name>heme</name>
        <dbReference type="ChEBI" id="CHEBI:30413"/>
        <note>ligand shared with second transmembrane subunit</note>
    </ligand>
    <ligandPart>
        <name>Fe</name>
        <dbReference type="ChEBI" id="CHEBI:18248"/>
    </ligandPart>
</feature>
<comment type="cofactor">
    <cofactor evidence="8">
        <name>heme</name>
        <dbReference type="ChEBI" id="CHEBI:30413"/>
    </cofactor>
    <text evidence="8">The heme is bound between the two transmembrane subunits.</text>
</comment>
<keyword evidence="3 9" id="KW-0812">Transmembrane</keyword>
<feature type="transmembrane region" description="Helical" evidence="9">
    <location>
        <begin position="42"/>
        <end position="64"/>
    </location>
</feature>
<keyword evidence="4 8" id="KW-0479">Metal-binding</keyword>
<dbReference type="GO" id="GO:0009055">
    <property type="term" value="F:electron transfer activity"/>
    <property type="evidence" value="ECO:0007669"/>
    <property type="project" value="InterPro"/>
</dbReference>
<evidence type="ECO:0000256" key="3">
    <source>
        <dbReference type="ARBA" id="ARBA00022692"/>
    </source>
</evidence>
<dbReference type="InterPro" id="IPR034804">
    <property type="entry name" value="SQR/QFR_C/D"/>
</dbReference>
<dbReference type="Gene3D" id="1.20.1300.10">
    <property type="entry name" value="Fumarate reductase/succinate dehydrogenase, transmembrane subunit"/>
    <property type="match status" value="1"/>
</dbReference>
<evidence type="ECO:0000256" key="1">
    <source>
        <dbReference type="ARBA" id="ARBA00004141"/>
    </source>
</evidence>
<evidence type="ECO:0000256" key="5">
    <source>
        <dbReference type="ARBA" id="ARBA00022989"/>
    </source>
</evidence>
<dbReference type="GO" id="GO:0046872">
    <property type="term" value="F:metal ion binding"/>
    <property type="evidence" value="ECO:0007669"/>
    <property type="project" value="UniProtKB-KW"/>
</dbReference>
<evidence type="ECO:0000256" key="9">
    <source>
        <dbReference type="SAM" id="Phobius"/>
    </source>
</evidence>
<evidence type="ECO:0000313" key="11">
    <source>
        <dbReference type="Proteomes" id="UP000245119"/>
    </source>
</evidence>
<comment type="caution">
    <text evidence="10">The sequence shown here is derived from an EMBL/GenBank/DDBJ whole genome shotgun (WGS) entry which is preliminary data.</text>
</comment>
<sequence length="106" mass="11783">MMTSLTHRVTGVVMQCSVAAISITLLLLPGDFTTYLEMIRNLNLSPIIIYGAKIVLAFPVTYHFLNGIRHLAWDAGMGFELKTLYKTGYFVMGLTALVVSYFVFGL</sequence>
<reference evidence="10 11" key="1">
    <citation type="submission" date="2018-04" db="EMBL/GenBank/DDBJ databases">
        <title>The genome of golden apple snail Pomacea canaliculata provides insight into stress tolerance and invasive adaptation.</title>
        <authorList>
            <person name="Liu C."/>
            <person name="Liu B."/>
            <person name="Ren Y."/>
            <person name="Zhang Y."/>
            <person name="Wang H."/>
            <person name="Li S."/>
            <person name="Jiang F."/>
            <person name="Yin L."/>
            <person name="Zhang G."/>
            <person name="Qian W."/>
            <person name="Fan W."/>
        </authorList>
    </citation>
    <scope>NUCLEOTIDE SEQUENCE [LARGE SCALE GENOMIC DNA]</scope>
    <source>
        <strain evidence="10">SZHN2017</strain>
        <tissue evidence="10">Muscle</tissue>
    </source>
</reference>